<reference evidence="10 11" key="2">
    <citation type="submission" date="2018-07" db="EMBL/GenBank/DDBJ databases">
        <title>Genome sequencing of oomycete isolates from Chile give support for New Zealand origin for Phytophthora kernoviae and make available the first Nothophytophthora sp. genome.</title>
        <authorList>
            <person name="Studholme D.J."/>
            <person name="Sanfuentes E."/>
            <person name="Panda P."/>
            <person name="Hill R."/>
            <person name="Sambles C."/>
            <person name="Grant M."/>
            <person name="Williams N.M."/>
            <person name="Mcdougal R.L."/>
        </authorList>
    </citation>
    <scope>NUCLEOTIDE SEQUENCE [LARGE SCALE GENOMIC DNA]</scope>
    <source>
        <strain evidence="8">Chile2</strain>
        <strain evidence="9">Chile4</strain>
    </source>
</reference>
<protein>
    <recommendedName>
        <fullName evidence="6">Protein kinase domain-containing protein</fullName>
    </recommendedName>
</protein>
<evidence type="ECO:0000256" key="2">
    <source>
        <dbReference type="ARBA" id="ARBA00022679"/>
    </source>
</evidence>
<evidence type="ECO:0000313" key="7">
    <source>
        <dbReference type="EMBL" id="KAG2502893.1"/>
    </source>
</evidence>
<dbReference type="PANTHER" id="PTHR24345">
    <property type="entry name" value="SERINE/THREONINE-PROTEIN KINASE PLK"/>
    <property type="match status" value="1"/>
</dbReference>
<keyword evidence="3" id="KW-0547">Nucleotide-binding</keyword>
<dbReference type="Proteomes" id="UP000285883">
    <property type="component" value="Unassembled WGS sequence"/>
</dbReference>
<dbReference type="EMBL" id="MBDN02000745">
    <property type="protein sequence ID" value="RLN73497.1"/>
    <property type="molecule type" value="Genomic_DNA"/>
</dbReference>
<dbReference type="EMBL" id="MAYM02002033">
    <property type="protein sequence ID" value="RLN06067.1"/>
    <property type="molecule type" value="Genomic_DNA"/>
</dbReference>
<keyword evidence="5" id="KW-0067">ATP-binding</keyword>
<evidence type="ECO:0000313" key="8">
    <source>
        <dbReference type="EMBL" id="RLN06067.1"/>
    </source>
</evidence>
<dbReference type="InterPro" id="IPR000719">
    <property type="entry name" value="Prot_kinase_dom"/>
</dbReference>
<evidence type="ECO:0000313" key="10">
    <source>
        <dbReference type="Proteomes" id="UP000285624"/>
    </source>
</evidence>
<evidence type="ECO:0000313" key="9">
    <source>
        <dbReference type="EMBL" id="RLN73497.1"/>
    </source>
</evidence>
<keyword evidence="10" id="KW-1185">Reference proteome</keyword>
<feature type="domain" description="Protein kinase" evidence="6">
    <location>
        <begin position="1"/>
        <end position="195"/>
    </location>
</feature>
<keyword evidence="2" id="KW-0808">Transferase</keyword>
<sequence>MIRQRCHLKDKVVDARYERECVCEDALVHNELVAIKQASLEQAISLLKLHPNADSPWQERRTIAKLLMLPLHPNRSPNGRLPEPKALLAFREIVRGLHFLHMNGIAHRDVSLENVLLHDRVYNIPDFGFATYVGYLCTEVVGKSYYMTPEVTAGERYAPMPADMQSLGILLFVILTGSPLVQRAIGRNNEFAAFC</sequence>
<reference evidence="7" key="1">
    <citation type="journal article" date="2015" name="Genom Data">
        <title>Genome sequences of six Phytophthora species associated with forests in New Zealand.</title>
        <authorList>
            <person name="Studholme D.J."/>
            <person name="McDougal R.L."/>
            <person name="Sambles C."/>
            <person name="Hansen E."/>
            <person name="Hardy G."/>
            <person name="Grant M."/>
            <person name="Ganley R.J."/>
            <person name="Williams N.M."/>
        </authorList>
    </citation>
    <scope>NUCLEOTIDE SEQUENCE</scope>
    <source>
        <strain evidence="7">NZFS 2646</strain>
    </source>
</reference>
<dbReference type="InterPro" id="IPR011009">
    <property type="entry name" value="Kinase-like_dom_sf"/>
</dbReference>
<dbReference type="Proteomes" id="UP000785171">
    <property type="component" value="Unassembled WGS sequence"/>
</dbReference>
<dbReference type="Gene3D" id="1.10.510.10">
    <property type="entry name" value="Transferase(Phosphotransferase) domain 1"/>
    <property type="match status" value="1"/>
</dbReference>
<dbReference type="Pfam" id="PF00069">
    <property type="entry name" value="Pkinase"/>
    <property type="match status" value="1"/>
</dbReference>
<accession>A0A421GCQ7</accession>
<dbReference type="PROSITE" id="PS50011">
    <property type="entry name" value="PROTEIN_KINASE_DOM"/>
    <property type="match status" value="1"/>
</dbReference>
<evidence type="ECO:0000259" key="6">
    <source>
        <dbReference type="PROSITE" id="PS50011"/>
    </source>
</evidence>
<evidence type="ECO:0000256" key="5">
    <source>
        <dbReference type="ARBA" id="ARBA00022840"/>
    </source>
</evidence>
<evidence type="ECO:0000313" key="11">
    <source>
        <dbReference type="Proteomes" id="UP000285883"/>
    </source>
</evidence>
<name>A0A421GCQ7_9STRA</name>
<dbReference type="EMBL" id="JPWV03000932">
    <property type="protein sequence ID" value="KAG2502893.1"/>
    <property type="molecule type" value="Genomic_DNA"/>
</dbReference>
<evidence type="ECO:0000256" key="4">
    <source>
        <dbReference type="ARBA" id="ARBA00022777"/>
    </source>
</evidence>
<dbReference type="PANTHER" id="PTHR24345:SF91">
    <property type="entry name" value="SERINE_THREONINE-PROTEIN KINASE PLK4"/>
    <property type="match status" value="1"/>
</dbReference>
<reference evidence="7" key="3">
    <citation type="submission" date="2020-06" db="EMBL/GenBank/DDBJ databases">
        <authorList>
            <person name="Studholme D.J."/>
        </authorList>
    </citation>
    <scope>NUCLEOTIDE SEQUENCE</scope>
    <source>
        <strain evidence="7">NZFS 2646</strain>
    </source>
</reference>
<dbReference type="STRING" id="325452.A0A421GCQ7"/>
<dbReference type="SUPFAM" id="SSF56112">
    <property type="entry name" value="Protein kinase-like (PK-like)"/>
    <property type="match status" value="1"/>
</dbReference>
<keyword evidence="1" id="KW-0723">Serine/threonine-protein kinase</keyword>
<proteinExistence type="predicted"/>
<dbReference type="SMART" id="SM00220">
    <property type="entry name" value="S_TKc"/>
    <property type="match status" value="1"/>
</dbReference>
<dbReference type="GO" id="GO:0005634">
    <property type="term" value="C:nucleus"/>
    <property type="evidence" value="ECO:0007669"/>
    <property type="project" value="TreeGrafter"/>
</dbReference>
<evidence type="ECO:0000256" key="1">
    <source>
        <dbReference type="ARBA" id="ARBA00022527"/>
    </source>
</evidence>
<dbReference type="AlphaFoldDB" id="A0A421GCQ7"/>
<dbReference type="GO" id="GO:0004674">
    <property type="term" value="F:protein serine/threonine kinase activity"/>
    <property type="evidence" value="ECO:0007669"/>
    <property type="project" value="UniProtKB-KW"/>
</dbReference>
<organism evidence="9 10">
    <name type="scientific">Phytophthora kernoviae</name>
    <dbReference type="NCBI Taxonomy" id="325452"/>
    <lineage>
        <taxon>Eukaryota</taxon>
        <taxon>Sar</taxon>
        <taxon>Stramenopiles</taxon>
        <taxon>Oomycota</taxon>
        <taxon>Peronosporomycetes</taxon>
        <taxon>Peronosporales</taxon>
        <taxon>Peronosporaceae</taxon>
        <taxon>Phytophthora</taxon>
    </lineage>
</organism>
<dbReference type="Proteomes" id="UP000285624">
    <property type="component" value="Unassembled WGS sequence"/>
</dbReference>
<keyword evidence="4" id="KW-0418">Kinase</keyword>
<gene>
    <name evidence="8" type="ORF">BBI17_009411</name>
    <name evidence="9" type="ORF">BBO99_00009387</name>
    <name evidence="7" type="ORF">JM16_009361</name>
</gene>
<comment type="caution">
    <text evidence="9">The sequence shown here is derived from an EMBL/GenBank/DDBJ whole genome shotgun (WGS) entry which is preliminary data.</text>
</comment>
<dbReference type="GO" id="GO:0005524">
    <property type="term" value="F:ATP binding"/>
    <property type="evidence" value="ECO:0007669"/>
    <property type="project" value="UniProtKB-KW"/>
</dbReference>
<evidence type="ECO:0000256" key="3">
    <source>
        <dbReference type="ARBA" id="ARBA00022741"/>
    </source>
</evidence>